<feature type="compositionally biased region" description="Basic residues" evidence="1">
    <location>
        <begin position="110"/>
        <end position="119"/>
    </location>
</feature>
<protein>
    <submittedName>
        <fullName evidence="2">Uncharacterized protein</fullName>
    </submittedName>
</protein>
<sequence>DEKNSTFDRGIEERSRVIVEQELQVDDGEQPTLSSTKEPIKKLSKTRNTRRDREIKSSSATDEDRRLSAHSTSETANQMLTAAIQESDGDLEDDCDIHDGELQPTSLSKKLVKRRKAQKRHADNDGDRGLLNLSVEEKHGKGQNSTTTLKEDSDGDEYGAKPFGISSTSPVQRKKMKTKHGVAAADPAQCGLSQIKGKTPWNEQEKLAVKRHLAVFVALRKVPGKKDCILCIEKSSPVLQKRTWKEPGLCV</sequence>
<reference evidence="2" key="1">
    <citation type="submission" date="2016-05" db="EMBL/GenBank/DDBJ databases">
        <authorList>
            <person name="Lavstsen T."/>
            <person name="Jespersen J.S."/>
        </authorList>
    </citation>
    <scope>NUCLEOTIDE SEQUENCE</scope>
    <source>
        <tissue evidence="2">Brain</tissue>
    </source>
</reference>
<feature type="compositionally biased region" description="Polar residues" evidence="1">
    <location>
        <begin position="69"/>
        <end position="80"/>
    </location>
</feature>
<proteinExistence type="predicted"/>
<feature type="non-terminal residue" evidence="2">
    <location>
        <position position="1"/>
    </location>
</feature>
<accession>A0A1A8HTJ3</accession>
<feature type="compositionally biased region" description="Basic and acidic residues" evidence="1">
    <location>
        <begin position="49"/>
        <end position="67"/>
    </location>
</feature>
<evidence type="ECO:0000256" key="1">
    <source>
        <dbReference type="SAM" id="MobiDB-lite"/>
    </source>
</evidence>
<name>A0A1A8HTJ3_NOTKU</name>
<dbReference type="AlphaFoldDB" id="A0A1A8HTJ3"/>
<reference evidence="2" key="2">
    <citation type="submission" date="2016-06" db="EMBL/GenBank/DDBJ databases">
        <title>The genome of a short-lived fish provides insights into sex chromosome evolution and the genetic control of aging.</title>
        <authorList>
            <person name="Reichwald K."/>
            <person name="Felder M."/>
            <person name="Petzold A."/>
            <person name="Koch P."/>
            <person name="Groth M."/>
            <person name="Platzer M."/>
        </authorList>
    </citation>
    <scope>NUCLEOTIDE SEQUENCE</scope>
    <source>
        <tissue evidence="2">Brain</tissue>
    </source>
</reference>
<dbReference type="EMBL" id="HAED01001013">
    <property type="protein sequence ID" value="SBQ86858.1"/>
    <property type="molecule type" value="Transcribed_RNA"/>
</dbReference>
<gene>
    <name evidence="2" type="primary">Nfu_g_1_002176</name>
</gene>
<feature type="compositionally biased region" description="Basic and acidic residues" evidence="1">
    <location>
        <begin position="1"/>
        <end position="19"/>
    </location>
</feature>
<evidence type="ECO:0000313" key="2">
    <source>
        <dbReference type="EMBL" id="SBQ86858.1"/>
    </source>
</evidence>
<feature type="region of interest" description="Disordered" evidence="1">
    <location>
        <begin position="1"/>
        <end position="179"/>
    </location>
</feature>
<organism evidence="2">
    <name type="scientific">Nothobranchius kuhntae</name>
    <name type="common">Beira killifish</name>
    <dbReference type="NCBI Taxonomy" id="321403"/>
    <lineage>
        <taxon>Eukaryota</taxon>
        <taxon>Metazoa</taxon>
        <taxon>Chordata</taxon>
        <taxon>Craniata</taxon>
        <taxon>Vertebrata</taxon>
        <taxon>Euteleostomi</taxon>
        <taxon>Actinopterygii</taxon>
        <taxon>Neopterygii</taxon>
        <taxon>Teleostei</taxon>
        <taxon>Neoteleostei</taxon>
        <taxon>Acanthomorphata</taxon>
        <taxon>Ovalentaria</taxon>
        <taxon>Atherinomorphae</taxon>
        <taxon>Cyprinodontiformes</taxon>
        <taxon>Nothobranchiidae</taxon>
        <taxon>Nothobranchius</taxon>
    </lineage>
</organism>
<feature type="compositionally biased region" description="Acidic residues" evidence="1">
    <location>
        <begin position="87"/>
        <end position="96"/>
    </location>
</feature>